<feature type="domain" description="Glycoside hydrolase family 5" evidence="9">
    <location>
        <begin position="36"/>
        <end position="154"/>
    </location>
</feature>
<dbReference type="InterPro" id="IPR045053">
    <property type="entry name" value="MAN-like"/>
</dbReference>
<proteinExistence type="inferred from homology"/>
<dbReference type="AlphaFoldDB" id="A0A9D4YYN5"/>
<comment type="caution">
    <text evidence="10">The sequence shown here is derived from an EMBL/GenBank/DDBJ whole genome shotgun (WGS) entry which is preliminary data.</text>
</comment>
<dbReference type="EC" id="3.2.1.78" evidence="4"/>
<evidence type="ECO:0000256" key="5">
    <source>
        <dbReference type="ARBA" id="ARBA00022525"/>
    </source>
</evidence>
<dbReference type="GO" id="GO:0005576">
    <property type="term" value="C:extracellular region"/>
    <property type="evidence" value="ECO:0007669"/>
    <property type="project" value="UniProtKB-SubCell"/>
</dbReference>
<evidence type="ECO:0000313" key="10">
    <source>
        <dbReference type="EMBL" id="KAI3433787.1"/>
    </source>
</evidence>
<evidence type="ECO:0000259" key="9">
    <source>
        <dbReference type="Pfam" id="PF26410"/>
    </source>
</evidence>
<sequence>MQSVDPNHMVTTGAEGFFDVDTDAAFAASNPNDSTQWGDRSGQDFRANHAHPDIDYAVLHMWPDNWLKGNSDTAWGRQWIDAHTQARGRVAAALGKPLVVEEFGKEATEGTISSVRDPWYEMVNSAVDDSQVNSGPLRAALFWQWDSEDRPRSKPDNSVFQRDSTFKQYIAPFAAKQAARAGDPPVAGCTPRTSAAPAAALSDAPVQSFSGAGRKLRVAEAEVGNRSNLPLQLRRESSAHTAYGVTHDAALR</sequence>
<keyword evidence="5" id="KW-0964">Secreted</keyword>
<dbReference type="EMBL" id="SIDB01000004">
    <property type="protein sequence ID" value="KAI3433787.1"/>
    <property type="molecule type" value="Genomic_DNA"/>
</dbReference>
<dbReference type="Gene3D" id="3.20.20.80">
    <property type="entry name" value="Glycosidases"/>
    <property type="match status" value="1"/>
</dbReference>
<organism evidence="10 11">
    <name type="scientific">Chlorella vulgaris</name>
    <name type="common">Green alga</name>
    <dbReference type="NCBI Taxonomy" id="3077"/>
    <lineage>
        <taxon>Eukaryota</taxon>
        <taxon>Viridiplantae</taxon>
        <taxon>Chlorophyta</taxon>
        <taxon>core chlorophytes</taxon>
        <taxon>Trebouxiophyceae</taxon>
        <taxon>Chlorellales</taxon>
        <taxon>Chlorellaceae</taxon>
        <taxon>Chlorella clade</taxon>
        <taxon>Chlorella</taxon>
    </lineage>
</organism>
<evidence type="ECO:0000256" key="6">
    <source>
        <dbReference type="ARBA" id="ARBA00022729"/>
    </source>
</evidence>
<keyword evidence="7" id="KW-0378">Hydrolase</keyword>
<reference evidence="10" key="1">
    <citation type="journal article" date="2019" name="Plant J.">
        <title>Chlorella vulgaris genome assembly and annotation reveals the molecular basis for metabolic acclimation to high light conditions.</title>
        <authorList>
            <person name="Cecchin M."/>
            <person name="Marcolungo L."/>
            <person name="Rossato M."/>
            <person name="Girolomoni L."/>
            <person name="Cosentino E."/>
            <person name="Cuine S."/>
            <person name="Li-Beisson Y."/>
            <person name="Delledonne M."/>
            <person name="Ballottari M."/>
        </authorList>
    </citation>
    <scope>NUCLEOTIDE SEQUENCE</scope>
    <source>
        <strain evidence="10">211/11P</strain>
    </source>
</reference>
<dbReference type="PANTHER" id="PTHR31451">
    <property type="match status" value="1"/>
</dbReference>
<accession>A0A9D4YYN5</accession>
<dbReference type="PANTHER" id="PTHR31451:SF39">
    <property type="entry name" value="MANNAN ENDO-1,4-BETA-MANNOSIDASE 1"/>
    <property type="match status" value="1"/>
</dbReference>
<dbReference type="InterPro" id="IPR001547">
    <property type="entry name" value="Glyco_hydro_5"/>
</dbReference>
<keyword evidence="6" id="KW-0732">Signal</keyword>
<evidence type="ECO:0000256" key="2">
    <source>
        <dbReference type="ARBA" id="ARBA00004613"/>
    </source>
</evidence>
<evidence type="ECO:0000256" key="4">
    <source>
        <dbReference type="ARBA" id="ARBA00012706"/>
    </source>
</evidence>
<evidence type="ECO:0000256" key="3">
    <source>
        <dbReference type="ARBA" id="ARBA00005641"/>
    </source>
</evidence>
<evidence type="ECO:0000256" key="1">
    <source>
        <dbReference type="ARBA" id="ARBA00001678"/>
    </source>
</evidence>
<comment type="similarity">
    <text evidence="3">Belongs to the glycosyl hydrolase 5 (cellulase A) family.</text>
</comment>
<dbReference type="OrthoDB" id="512886at2759"/>
<gene>
    <name evidence="10" type="ORF">D9Q98_003592</name>
</gene>
<dbReference type="GO" id="GO:0016985">
    <property type="term" value="F:mannan endo-1,4-beta-mannosidase activity"/>
    <property type="evidence" value="ECO:0007669"/>
    <property type="project" value="UniProtKB-EC"/>
</dbReference>
<dbReference type="SUPFAM" id="SSF51445">
    <property type="entry name" value="(Trans)glycosidases"/>
    <property type="match status" value="1"/>
</dbReference>
<dbReference type="Pfam" id="PF26410">
    <property type="entry name" value="GH5_mannosidase"/>
    <property type="match status" value="1"/>
</dbReference>
<dbReference type="InterPro" id="IPR017853">
    <property type="entry name" value="GH"/>
</dbReference>
<keyword evidence="8" id="KW-0326">Glycosidase</keyword>
<keyword evidence="11" id="KW-1185">Reference proteome</keyword>
<evidence type="ECO:0000256" key="7">
    <source>
        <dbReference type="ARBA" id="ARBA00022801"/>
    </source>
</evidence>
<comment type="subcellular location">
    <subcellularLocation>
        <location evidence="2">Secreted</location>
    </subcellularLocation>
</comment>
<comment type="catalytic activity">
    <reaction evidence="1">
        <text>Random hydrolysis of (1-&gt;4)-beta-D-mannosidic linkages in mannans, galactomannans and glucomannans.</text>
        <dbReference type="EC" id="3.2.1.78"/>
    </reaction>
</comment>
<name>A0A9D4YYN5_CHLVU</name>
<reference evidence="10" key="2">
    <citation type="submission" date="2020-11" db="EMBL/GenBank/DDBJ databases">
        <authorList>
            <person name="Cecchin M."/>
            <person name="Marcolungo L."/>
            <person name="Rossato M."/>
            <person name="Girolomoni L."/>
            <person name="Cosentino E."/>
            <person name="Cuine S."/>
            <person name="Li-Beisson Y."/>
            <person name="Delledonne M."/>
            <person name="Ballottari M."/>
        </authorList>
    </citation>
    <scope>NUCLEOTIDE SEQUENCE</scope>
    <source>
        <strain evidence="10">211/11P</strain>
        <tissue evidence="10">Whole cell</tissue>
    </source>
</reference>
<protein>
    <recommendedName>
        <fullName evidence="4">mannan endo-1,4-beta-mannosidase</fullName>
        <ecNumber evidence="4">3.2.1.78</ecNumber>
    </recommendedName>
</protein>
<evidence type="ECO:0000256" key="8">
    <source>
        <dbReference type="ARBA" id="ARBA00023295"/>
    </source>
</evidence>
<dbReference type="Proteomes" id="UP001055712">
    <property type="component" value="Unassembled WGS sequence"/>
</dbReference>
<evidence type="ECO:0000313" key="11">
    <source>
        <dbReference type="Proteomes" id="UP001055712"/>
    </source>
</evidence>